<dbReference type="AlphaFoldDB" id="W1PLJ3"/>
<proteinExistence type="inferred from homology"/>
<keyword evidence="13" id="KW-1185">Reference proteome</keyword>
<dbReference type="PANTHER" id="PTHR22593">
    <property type="entry name" value="TRANSMEMBRANE PROTEIN 18"/>
    <property type="match status" value="1"/>
</dbReference>
<dbReference type="HOGENOM" id="CLU_101161_2_0_1"/>
<reference evidence="13" key="1">
    <citation type="journal article" date="2013" name="Science">
        <title>The Amborella genome and the evolution of flowering plants.</title>
        <authorList>
            <consortium name="Amborella Genome Project"/>
        </authorList>
    </citation>
    <scope>NUCLEOTIDE SEQUENCE [LARGE SCALE GENOMIC DNA]</scope>
</reference>
<dbReference type="OMA" id="TFSKQQY"/>
<evidence type="ECO:0000256" key="8">
    <source>
        <dbReference type="ARBA" id="ARBA00023125"/>
    </source>
</evidence>
<evidence type="ECO:0000256" key="3">
    <source>
        <dbReference type="ARBA" id="ARBA00009971"/>
    </source>
</evidence>
<feature type="transmembrane region" description="Helical" evidence="11">
    <location>
        <begin position="117"/>
        <end position="144"/>
    </location>
</feature>
<dbReference type="EMBL" id="KI393256">
    <property type="protein sequence ID" value="ERN08551.1"/>
    <property type="molecule type" value="Genomic_DNA"/>
</dbReference>
<keyword evidence="6 11" id="KW-1133">Transmembrane helix</keyword>
<dbReference type="Gramene" id="ERN08551">
    <property type="protein sequence ID" value="ERN08551"/>
    <property type="gene ID" value="AMTR_s00017p00078270"/>
</dbReference>
<evidence type="ECO:0000313" key="12">
    <source>
        <dbReference type="EMBL" id="ERN08551.1"/>
    </source>
</evidence>
<evidence type="ECO:0000313" key="13">
    <source>
        <dbReference type="Proteomes" id="UP000017836"/>
    </source>
</evidence>
<dbReference type="GO" id="GO:0003677">
    <property type="term" value="F:DNA binding"/>
    <property type="evidence" value="ECO:0007669"/>
    <property type="project" value="UniProtKB-KW"/>
</dbReference>
<dbReference type="PANTHER" id="PTHR22593:SF2">
    <property type="entry name" value="TRANSMEMBRANE PROTEIN 18"/>
    <property type="match status" value="1"/>
</dbReference>
<accession>W1PLJ3</accession>
<evidence type="ECO:0000256" key="4">
    <source>
        <dbReference type="ARBA" id="ARBA00014253"/>
    </source>
</evidence>
<keyword evidence="9 11" id="KW-0472">Membrane</keyword>
<dbReference type="eggNOG" id="KOG1881">
    <property type="taxonomic scope" value="Eukaryota"/>
</dbReference>
<evidence type="ECO:0000256" key="2">
    <source>
        <dbReference type="ARBA" id="ARBA00004127"/>
    </source>
</evidence>
<evidence type="ECO:0000256" key="1">
    <source>
        <dbReference type="ARBA" id="ARBA00004126"/>
    </source>
</evidence>
<dbReference type="GO" id="GO:0031965">
    <property type="term" value="C:nuclear membrane"/>
    <property type="evidence" value="ECO:0000318"/>
    <property type="project" value="GO_Central"/>
</dbReference>
<evidence type="ECO:0000256" key="11">
    <source>
        <dbReference type="SAM" id="Phobius"/>
    </source>
</evidence>
<evidence type="ECO:0000256" key="7">
    <source>
        <dbReference type="ARBA" id="ARBA00023054"/>
    </source>
</evidence>
<sequence>MDELKVALDDHFKQMNLLFETFVLEIRKGARPAYDNFMGFFHAIDWTEPWLILLLCFHFVLLVTAITFRKKINFQMGLFVMALVGVYLAEKINIILAKNWEMFAGQNYFDPYGLFLSVLWSGPLLFISIIILINTLVSLCQLIVRWKRAELRHRARLARGKQD</sequence>
<keyword evidence="7" id="KW-0175">Coiled coil</keyword>
<organism evidence="12 13">
    <name type="scientific">Amborella trichopoda</name>
    <dbReference type="NCBI Taxonomy" id="13333"/>
    <lineage>
        <taxon>Eukaryota</taxon>
        <taxon>Viridiplantae</taxon>
        <taxon>Streptophyta</taxon>
        <taxon>Embryophyta</taxon>
        <taxon>Tracheophyta</taxon>
        <taxon>Spermatophyta</taxon>
        <taxon>Magnoliopsida</taxon>
        <taxon>Amborellales</taxon>
        <taxon>Amborellaceae</taxon>
        <taxon>Amborella</taxon>
    </lineage>
</organism>
<dbReference type="InterPro" id="IPR026721">
    <property type="entry name" value="TMEM18"/>
</dbReference>
<keyword evidence="5 11" id="KW-0812">Transmembrane</keyword>
<keyword evidence="10" id="KW-0539">Nucleus</keyword>
<keyword evidence="8" id="KW-0238">DNA-binding</keyword>
<evidence type="ECO:0000256" key="6">
    <source>
        <dbReference type="ARBA" id="ARBA00022989"/>
    </source>
</evidence>
<dbReference type="STRING" id="13333.W1PLJ3"/>
<dbReference type="Proteomes" id="UP000017836">
    <property type="component" value="Unassembled WGS sequence"/>
</dbReference>
<comment type="subcellular location">
    <subcellularLocation>
        <location evidence="2">Endomembrane system</location>
        <topology evidence="2">Multi-pass membrane protein</topology>
    </subcellularLocation>
    <subcellularLocation>
        <location evidence="1">Nucleus membrane</location>
    </subcellularLocation>
</comment>
<feature type="transmembrane region" description="Helical" evidence="11">
    <location>
        <begin position="50"/>
        <end position="69"/>
    </location>
</feature>
<evidence type="ECO:0000256" key="9">
    <source>
        <dbReference type="ARBA" id="ARBA00023136"/>
    </source>
</evidence>
<dbReference type="OrthoDB" id="411535at2759"/>
<dbReference type="KEGG" id="atr:18436682"/>
<feature type="transmembrane region" description="Helical" evidence="11">
    <location>
        <begin position="76"/>
        <end position="97"/>
    </location>
</feature>
<comment type="similarity">
    <text evidence="3">Belongs to the TMEM18 family.</text>
</comment>
<dbReference type="Pfam" id="PF14770">
    <property type="entry name" value="TMEM18"/>
    <property type="match status" value="1"/>
</dbReference>
<protein>
    <recommendedName>
        <fullName evidence="4">Transmembrane protein 18</fullName>
    </recommendedName>
</protein>
<evidence type="ECO:0000256" key="5">
    <source>
        <dbReference type="ARBA" id="ARBA00022692"/>
    </source>
</evidence>
<gene>
    <name evidence="12" type="ORF">AMTR_s00017p00078270</name>
</gene>
<evidence type="ECO:0000256" key="10">
    <source>
        <dbReference type="ARBA" id="ARBA00023242"/>
    </source>
</evidence>
<name>W1PLJ3_AMBTC</name>